<evidence type="ECO:0000259" key="14">
    <source>
        <dbReference type="PROSITE" id="PS51999"/>
    </source>
</evidence>
<evidence type="ECO:0000256" key="5">
    <source>
        <dbReference type="ARBA" id="ARBA00022833"/>
    </source>
</evidence>
<keyword evidence="15" id="KW-0540">Nuclease</keyword>
<reference evidence="15" key="1">
    <citation type="submission" date="2019-10" db="EMBL/GenBank/DDBJ databases">
        <authorList>
            <consortium name="DOE Joint Genome Institute"/>
            <person name="Kuo A."/>
            <person name="Miyauchi S."/>
            <person name="Kiss E."/>
            <person name="Drula E."/>
            <person name="Kohler A."/>
            <person name="Sanchez-Garcia M."/>
            <person name="Andreopoulos B."/>
            <person name="Barry K.W."/>
            <person name="Bonito G."/>
            <person name="Buee M."/>
            <person name="Carver A."/>
            <person name="Chen C."/>
            <person name="Cichocki N."/>
            <person name="Clum A."/>
            <person name="Culley D."/>
            <person name="Crous P.W."/>
            <person name="Fauchery L."/>
            <person name="Girlanda M."/>
            <person name="Hayes R."/>
            <person name="Keri Z."/>
            <person name="LaButti K."/>
            <person name="Lipzen A."/>
            <person name="Lombard V."/>
            <person name="Magnuson J."/>
            <person name="Maillard F."/>
            <person name="Morin E."/>
            <person name="Murat C."/>
            <person name="Nolan M."/>
            <person name="Ohm R."/>
            <person name="Pangilinan J."/>
            <person name="Pereira M."/>
            <person name="Perotto S."/>
            <person name="Peter M."/>
            <person name="Riley R."/>
            <person name="Sitrit Y."/>
            <person name="Stielow B."/>
            <person name="Szollosi G."/>
            <person name="Zifcakova L."/>
            <person name="Stursova M."/>
            <person name="Spatafora J.W."/>
            <person name="Tedersoo L."/>
            <person name="Vaario L.-M."/>
            <person name="Yamada A."/>
            <person name="Yan M."/>
            <person name="Wang P."/>
            <person name="Xu J."/>
            <person name="Bruns T."/>
            <person name="Baldrian P."/>
            <person name="Vilgalys R."/>
            <person name="Henrissat B."/>
            <person name="Grigoriev I.V."/>
            <person name="Hibbett D."/>
            <person name="Nagy L.G."/>
            <person name="Martin F.M."/>
        </authorList>
    </citation>
    <scope>NUCLEOTIDE SEQUENCE</scope>
    <source>
        <strain evidence="15">Prilba</strain>
    </source>
</reference>
<keyword evidence="12" id="KW-0227">DNA damage</keyword>
<dbReference type="PANTHER" id="PTHR22748">
    <property type="entry name" value="AP ENDONUCLEASE"/>
    <property type="match status" value="1"/>
</dbReference>
<gene>
    <name evidence="15" type="ORF">DFH94DRAFT_488748</name>
</gene>
<keyword evidence="15" id="KW-0255">Endonuclease</keyword>
<keyword evidence="2 9" id="KW-0479">Metal-binding</keyword>
<keyword evidence="6 9" id="KW-0460">Magnesium</keyword>
<dbReference type="InterPro" id="IPR036691">
    <property type="entry name" value="Endo/exonu/phosph_ase_sf"/>
</dbReference>
<evidence type="ECO:0000256" key="13">
    <source>
        <dbReference type="SAM" id="MobiDB-lite"/>
    </source>
</evidence>
<dbReference type="SUPFAM" id="SSF56219">
    <property type="entry name" value="DNase I-like"/>
    <property type="match status" value="1"/>
</dbReference>
<dbReference type="GO" id="GO:0008311">
    <property type="term" value="F:double-stranded DNA 3'-5' DNA exonuclease activity"/>
    <property type="evidence" value="ECO:0007669"/>
    <property type="project" value="TreeGrafter"/>
</dbReference>
<keyword evidence="3 11" id="KW-0863">Zinc-finger</keyword>
<feature type="active site" description="Proton acceptor" evidence="8">
    <location>
        <position position="297"/>
    </location>
</feature>
<dbReference type="GO" id="GO:0006284">
    <property type="term" value="P:base-excision repair"/>
    <property type="evidence" value="ECO:0007669"/>
    <property type="project" value="TreeGrafter"/>
</dbReference>
<evidence type="ECO:0000256" key="3">
    <source>
        <dbReference type="ARBA" id="ARBA00022771"/>
    </source>
</evidence>
<feature type="binding site" evidence="9">
    <location>
        <position position="7"/>
    </location>
    <ligand>
        <name>Mg(2+)</name>
        <dbReference type="ChEBI" id="CHEBI:18420"/>
        <label>1</label>
    </ligand>
</feature>
<feature type="region of interest" description="Disordered" evidence="13">
    <location>
        <begin position="90"/>
        <end position="109"/>
    </location>
</feature>
<feature type="binding site" evidence="9">
    <location>
        <position position="42"/>
    </location>
    <ligand>
        <name>Mg(2+)</name>
        <dbReference type="ChEBI" id="CHEBI:18420"/>
        <label>1</label>
    </ligand>
</feature>
<reference evidence="15" key="2">
    <citation type="journal article" date="2020" name="Nat. Commun.">
        <title>Large-scale genome sequencing of mycorrhizal fungi provides insights into the early evolution of symbiotic traits.</title>
        <authorList>
            <person name="Miyauchi S."/>
            <person name="Kiss E."/>
            <person name="Kuo A."/>
            <person name="Drula E."/>
            <person name="Kohler A."/>
            <person name="Sanchez-Garcia M."/>
            <person name="Morin E."/>
            <person name="Andreopoulos B."/>
            <person name="Barry K.W."/>
            <person name="Bonito G."/>
            <person name="Buee M."/>
            <person name="Carver A."/>
            <person name="Chen C."/>
            <person name="Cichocki N."/>
            <person name="Clum A."/>
            <person name="Culley D."/>
            <person name="Crous P.W."/>
            <person name="Fauchery L."/>
            <person name="Girlanda M."/>
            <person name="Hayes R.D."/>
            <person name="Keri Z."/>
            <person name="LaButti K."/>
            <person name="Lipzen A."/>
            <person name="Lombard V."/>
            <person name="Magnuson J."/>
            <person name="Maillard F."/>
            <person name="Murat C."/>
            <person name="Nolan M."/>
            <person name="Ohm R.A."/>
            <person name="Pangilinan J."/>
            <person name="Pereira M.F."/>
            <person name="Perotto S."/>
            <person name="Peter M."/>
            <person name="Pfister S."/>
            <person name="Riley R."/>
            <person name="Sitrit Y."/>
            <person name="Stielow J.B."/>
            <person name="Szollosi G."/>
            <person name="Zifcakova L."/>
            <person name="Stursova M."/>
            <person name="Spatafora J.W."/>
            <person name="Tedersoo L."/>
            <person name="Vaario L.M."/>
            <person name="Yamada A."/>
            <person name="Yan M."/>
            <person name="Wang P."/>
            <person name="Xu J."/>
            <person name="Bruns T."/>
            <person name="Baldrian P."/>
            <person name="Vilgalys R."/>
            <person name="Dunand C."/>
            <person name="Henrissat B."/>
            <person name="Grigoriev I.V."/>
            <person name="Hibbett D."/>
            <person name="Nagy L.G."/>
            <person name="Martin F.M."/>
        </authorList>
    </citation>
    <scope>NUCLEOTIDE SEQUENCE</scope>
    <source>
        <strain evidence="15">Prilba</strain>
    </source>
</reference>
<dbReference type="NCBIfam" id="TIGR00633">
    <property type="entry name" value="xth"/>
    <property type="match status" value="1"/>
</dbReference>
<evidence type="ECO:0000256" key="12">
    <source>
        <dbReference type="RuleBase" id="RU362131"/>
    </source>
</evidence>
<dbReference type="InterPro" id="IPR010666">
    <property type="entry name" value="Znf_GRF"/>
</dbReference>
<evidence type="ECO:0000256" key="6">
    <source>
        <dbReference type="ARBA" id="ARBA00022842"/>
    </source>
</evidence>
<keyword evidence="16" id="KW-1185">Reference proteome</keyword>
<dbReference type="GO" id="GO:0003906">
    <property type="term" value="F:DNA-(apurinic or apyrimidinic site) endonuclease activity"/>
    <property type="evidence" value="ECO:0007669"/>
    <property type="project" value="TreeGrafter"/>
</dbReference>
<evidence type="ECO:0000256" key="9">
    <source>
        <dbReference type="PIRSR" id="PIRSR604808-2"/>
    </source>
</evidence>
<feature type="site" description="Interaction with DNA substrate" evidence="10">
    <location>
        <position position="297"/>
    </location>
</feature>
<feature type="compositionally biased region" description="Low complexity" evidence="13">
    <location>
        <begin position="473"/>
        <end position="487"/>
    </location>
</feature>
<evidence type="ECO:0000313" key="16">
    <source>
        <dbReference type="Proteomes" id="UP000759537"/>
    </source>
</evidence>
<dbReference type="GO" id="GO:0005634">
    <property type="term" value="C:nucleus"/>
    <property type="evidence" value="ECO:0007669"/>
    <property type="project" value="TreeGrafter"/>
</dbReference>
<feature type="active site" evidence="8">
    <location>
        <position position="157"/>
    </location>
</feature>
<comment type="cofactor">
    <cofactor evidence="9 12">
        <name>Mg(2+)</name>
        <dbReference type="ChEBI" id="CHEBI:18420"/>
    </cofactor>
    <cofactor evidence="9 12">
        <name>Mn(2+)</name>
        <dbReference type="ChEBI" id="CHEBI:29035"/>
    </cofactor>
    <text evidence="9 12">Probably binds two magnesium or manganese ions per subunit.</text>
</comment>
<feature type="binding site" evidence="9">
    <location>
        <position position="297"/>
    </location>
    <ligand>
        <name>Mg(2+)</name>
        <dbReference type="ChEBI" id="CHEBI:18420"/>
        <label>1</label>
    </ligand>
</feature>
<feature type="domain" description="GRF-type" evidence="14">
    <location>
        <begin position="567"/>
        <end position="628"/>
    </location>
</feature>
<dbReference type="PROSITE" id="PS51435">
    <property type="entry name" value="AP_NUCLEASE_F1_4"/>
    <property type="match status" value="1"/>
</dbReference>
<dbReference type="PROSITE" id="PS51999">
    <property type="entry name" value="ZF_GRF"/>
    <property type="match status" value="1"/>
</dbReference>
<comment type="similarity">
    <text evidence="1 12">Belongs to the DNA repair enzymes AP/ExoA family.</text>
</comment>
<keyword evidence="12" id="KW-0234">DNA repair</keyword>
<keyword evidence="4" id="KW-0378">Hydrolase</keyword>
<evidence type="ECO:0000256" key="4">
    <source>
        <dbReference type="ARBA" id="ARBA00022801"/>
    </source>
</evidence>
<evidence type="ECO:0000256" key="8">
    <source>
        <dbReference type="PIRSR" id="PIRSR604808-1"/>
    </source>
</evidence>
<keyword evidence="9" id="KW-0464">Manganese</keyword>
<sequence>MRILSWNLNGVRTIPQYHPWNTFKNWDAILKELGADIICFQEIKSSRAAIGRDIALPDSFHSFFSFPATKGGYSGVAVYTDTRTATPLKAEEGLSGGLQPKPPLSSEERISTSYPAAHELDLVPDADEQTPNDLLSLDLEGRALVLDFGLFVLINLYCPNEGSDARFPYKMNYHLMLQERVRGLIAAGREVVVLGDLNVCAAPIDHCDGHLPSNASTFWDHAARVWMRDWLAPTGPLVDVLRRFWPDRKGMFTCWNTKISARETNYGTRIDYVLVTPGLIPWVKAADIQPSIKGSDHCPVFVDLYDEITTDAGENLVLCDLMHMGVDSAKREPPRLAVKYWPEFQGKQMLMSNFFTKRGAEVLAPPPPTASADALSPLATAFNALNEQPQPVSVEEQSASKASQLSSSSQPDTEPSLSQSPILPASTQAPFKQSQDSHEKSHKRPSTGTSTAAGASEPKKLKVGQSKLSSFFTKPTTAPTAPTNAPPSNRAGSWSSTEIIDLCEDSEEIQSSPLPTITSEIRLPPDNNNNKPTSSQGSRENGNRNGKVGGAASSWSAVFMPIPPPLCTVHREPTKEFRVNKPGPNKGKTFYLCARPVGPGYDKGRYERLREEVDHQYKCNFFMWTSDAKREVMRAGGGGGGVAGVARQGTRE</sequence>
<feature type="region of interest" description="Disordered" evidence="13">
    <location>
        <begin position="389"/>
        <end position="494"/>
    </location>
</feature>
<dbReference type="InterPro" id="IPR005135">
    <property type="entry name" value="Endo/exonuclease/phosphatase"/>
</dbReference>
<accession>A0A9P5MV90</accession>
<feature type="compositionally biased region" description="Polar residues" evidence="13">
    <location>
        <begin position="411"/>
        <end position="434"/>
    </location>
</feature>
<dbReference type="GO" id="GO:0008081">
    <property type="term" value="F:phosphoric diester hydrolase activity"/>
    <property type="evidence" value="ECO:0007669"/>
    <property type="project" value="TreeGrafter"/>
</dbReference>
<feature type="site" description="Transition state stabilizer" evidence="10">
    <location>
        <position position="198"/>
    </location>
</feature>
<dbReference type="InterPro" id="IPR004808">
    <property type="entry name" value="AP_endonuc_1"/>
</dbReference>
<protein>
    <recommendedName>
        <fullName evidence="12">DNA-(apurinic or apyrimidinic site) endonuclease</fullName>
        <ecNumber evidence="12">3.1.-.-</ecNumber>
    </recommendedName>
</protein>
<evidence type="ECO:0000256" key="11">
    <source>
        <dbReference type="PROSITE-ProRule" id="PRU01343"/>
    </source>
</evidence>
<dbReference type="AlphaFoldDB" id="A0A9P5MV90"/>
<feature type="binding site" evidence="9">
    <location>
        <position position="198"/>
    </location>
    <ligand>
        <name>Mg(2+)</name>
        <dbReference type="ChEBI" id="CHEBI:18420"/>
        <label>1</label>
    </ligand>
</feature>
<dbReference type="GO" id="GO:0008270">
    <property type="term" value="F:zinc ion binding"/>
    <property type="evidence" value="ECO:0007669"/>
    <property type="project" value="UniProtKB-KW"/>
</dbReference>
<evidence type="ECO:0000256" key="1">
    <source>
        <dbReference type="ARBA" id="ARBA00007092"/>
    </source>
</evidence>
<evidence type="ECO:0000313" key="15">
    <source>
        <dbReference type="EMBL" id="KAF8479586.1"/>
    </source>
</evidence>
<evidence type="ECO:0000256" key="2">
    <source>
        <dbReference type="ARBA" id="ARBA00022723"/>
    </source>
</evidence>
<feature type="compositionally biased region" description="Polar residues" evidence="13">
    <location>
        <begin position="509"/>
        <end position="519"/>
    </location>
</feature>
<dbReference type="EC" id="3.1.-.-" evidence="12"/>
<evidence type="ECO:0000256" key="7">
    <source>
        <dbReference type="ARBA" id="ARBA00023242"/>
    </source>
</evidence>
<dbReference type="EMBL" id="WHVB01000009">
    <property type="protein sequence ID" value="KAF8479586.1"/>
    <property type="molecule type" value="Genomic_DNA"/>
</dbReference>
<feature type="compositionally biased region" description="Polar residues" evidence="13">
    <location>
        <begin position="526"/>
        <end position="544"/>
    </location>
</feature>
<organism evidence="15 16">
    <name type="scientific">Russula ochroleuca</name>
    <dbReference type="NCBI Taxonomy" id="152965"/>
    <lineage>
        <taxon>Eukaryota</taxon>
        <taxon>Fungi</taxon>
        <taxon>Dikarya</taxon>
        <taxon>Basidiomycota</taxon>
        <taxon>Agaricomycotina</taxon>
        <taxon>Agaricomycetes</taxon>
        <taxon>Russulales</taxon>
        <taxon>Russulaceae</taxon>
        <taxon>Russula</taxon>
    </lineage>
</organism>
<dbReference type="Proteomes" id="UP000759537">
    <property type="component" value="Unassembled WGS sequence"/>
</dbReference>
<feature type="site" description="Important for catalytic activity" evidence="10">
    <location>
        <position position="271"/>
    </location>
</feature>
<dbReference type="Gene3D" id="3.60.10.10">
    <property type="entry name" value="Endonuclease/exonuclease/phosphatase"/>
    <property type="match status" value="1"/>
</dbReference>
<feature type="active site" description="Proton donor/acceptor" evidence="8">
    <location>
        <position position="196"/>
    </location>
</feature>
<feature type="region of interest" description="Disordered" evidence="13">
    <location>
        <begin position="507"/>
        <end position="550"/>
    </location>
</feature>
<feature type="binding site" evidence="9">
    <location>
        <position position="196"/>
    </location>
    <ligand>
        <name>Mg(2+)</name>
        <dbReference type="ChEBI" id="CHEBI:18420"/>
        <label>1</label>
    </ligand>
</feature>
<name>A0A9P5MV90_9AGAM</name>
<dbReference type="Pfam" id="PF03372">
    <property type="entry name" value="Exo_endo_phos"/>
    <property type="match status" value="1"/>
</dbReference>
<feature type="compositionally biased region" description="Low complexity" evidence="13">
    <location>
        <begin position="397"/>
        <end position="410"/>
    </location>
</feature>
<dbReference type="CDD" id="cd09088">
    <property type="entry name" value="Ape2-like_AP-endo"/>
    <property type="match status" value="1"/>
</dbReference>
<dbReference type="OrthoDB" id="391817at2759"/>
<keyword evidence="5" id="KW-0862">Zinc</keyword>
<evidence type="ECO:0000256" key="10">
    <source>
        <dbReference type="PIRSR" id="PIRSR604808-3"/>
    </source>
</evidence>
<dbReference type="PANTHER" id="PTHR22748:SF4">
    <property type="entry name" value="DNA-(APURINIC OR APYRIMIDINIC SITE) ENDONUCLEASE 2"/>
    <property type="match status" value="1"/>
</dbReference>
<feature type="binding site" evidence="9">
    <location>
        <position position="296"/>
    </location>
    <ligand>
        <name>Mg(2+)</name>
        <dbReference type="ChEBI" id="CHEBI:18420"/>
        <label>1</label>
    </ligand>
</feature>
<proteinExistence type="inferred from homology"/>
<keyword evidence="7" id="KW-0539">Nucleus</keyword>
<comment type="caution">
    <text evidence="15">The sequence shown here is derived from an EMBL/GenBank/DDBJ whole genome shotgun (WGS) entry which is preliminary data.</text>
</comment>